<dbReference type="EMBL" id="VSRR010003670">
    <property type="protein sequence ID" value="MPC37049.1"/>
    <property type="molecule type" value="Genomic_DNA"/>
</dbReference>
<proteinExistence type="predicted"/>
<keyword evidence="4" id="KW-1185">Reference proteome</keyword>
<dbReference type="AlphaFoldDB" id="A0A5B7EVJ2"/>
<sequence length="146" mass="15911">MSTILSTSLLILGSQESIHLCGPNNNNNNNFLRPLKFSLPVSTSFHSIHLHSQPLFSLHLLPQSLSSPNLLSQSLSSPHLLSQPLPTIYLLSQALLHPPSSLFRLSLFSLPILSLNLSSISLHCPSQPSTHPPEDAMNISPDLVRA</sequence>
<feature type="region of interest" description="Disordered" evidence="1">
    <location>
        <begin position="125"/>
        <end position="146"/>
    </location>
</feature>
<organism evidence="3 4">
    <name type="scientific">Portunus trituberculatus</name>
    <name type="common">Swimming crab</name>
    <name type="synonym">Neptunus trituberculatus</name>
    <dbReference type="NCBI Taxonomy" id="210409"/>
    <lineage>
        <taxon>Eukaryota</taxon>
        <taxon>Metazoa</taxon>
        <taxon>Ecdysozoa</taxon>
        <taxon>Arthropoda</taxon>
        <taxon>Crustacea</taxon>
        <taxon>Multicrustacea</taxon>
        <taxon>Malacostraca</taxon>
        <taxon>Eumalacostraca</taxon>
        <taxon>Eucarida</taxon>
        <taxon>Decapoda</taxon>
        <taxon>Pleocyemata</taxon>
        <taxon>Brachyura</taxon>
        <taxon>Eubrachyura</taxon>
        <taxon>Portunoidea</taxon>
        <taxon>Portunidae</taxon>
        <taxon>Portuninae</taxon>
        <taxon>Portunus</taxon>
    </lineage>
</organism>
<evidence type="ECO:0000313" key="3">
    <source>
        <dbReference type="EMBL" id="MPC37049.1"/>
    </source>
</evidence>
<evidence type="ECO:0000256" key="2">
    <source>
        <dbReference type="SAM" id="SignalP"/>
    </source>
</evidence>
<gene>
    <name evidence="3" type="ORF">E2C01_030521</name>
</gene>
<comment type="caution">
    <text evidence="3">The sequence shown here is derived from an EMBL/GenBank/DDBJ whole genome shotgun (WGS) entry which is preliminary data.</text>
</comment>
<accession>A0A5B7EVJ2</accession>
<keyword evidence="2" id="KW-0732">Signal</keyword>
<evidence type="ECO:0000313" key="4">
    <source>
        <dbReference type="Proteomes" id="UP000324222"/>
    </source>
</evidence>
<reference evidence="3 4" key="1">
    <citation type="submission" date="2019-05" db="EMBL/GenBank/DDBJ databases">
        <title>Another draft genome of Portunus trituberculatus and its Hox gene families provides insights of decapod evolution.</title>
        <authorList>
            <person name="Jeong J.-H."/>
            <person name="Song I."/>
            <person name="Kim S."/>
            <person name="Choi T."/>
            <person name="Kim D."/>
            <person name="Ryu S."/>
            <person name="Kim W."/>
        </authorList>
    </citation>
    <scope>NUCLEOTIDE SEQUENCE [LARGE SCALE GENOMIC DNA]</scope>
    <source>
        <tissue evidence="3">Muscle</tissue>
    </source>
</reference>
<feature type="chain" id="PRO_5022985972" evidence="2">
    <location>
        <begin position="18"/>
        <end position="146"/>
    </location>
</feature>
<evidence type="ECO:0000256" key="1">
    <source>
        <dbReference type="SAM" id="MobiDB-lite"/>
    </source>
</evidence>
<feature type="signal peptide" evidence="2">
    <location>
        <begin position="1"/>
        <end position="17"/>
    </location>
</feature>
<protein>
    <submittedName>
        <fullName evidence="3">Uncharacterized protein</fullName>
    </submittedName>
</protein>
<dbReference type="Proteomes" id="UP000324222">
    <property type="component" value="Unassembled WGS sequence"/>
</dbReference>
<name>A0A5B7EVJ2_PORTR</name>